<proteinExistence type="predicted"/>
<dbReference type="PANTHER" id="PTHR42705">
    <property type="entry name" value="BIFUNCTIONAL NON-HOMOLOGOUS END JOINING PROTEIN LIGD"/>
    <property type="match status" value="1"/>
</dbReference>
<dbReference type="InterPro" id="IPR014145">
    <property type="entry name" value="LigD_pol_dom"/>
</dbReference>
<dbReference type="InterPro" id="IPR052171">
    <property type="entry name" value="NHEJ_LigD"/>
</dbReference>
<keyword evidence="2" id="KW-0436">Ligase</keyword>
<feature type="domain" description="DNA ligase D polymerase" evidence="1">
    <location>
        <begin position="30"/>
        <end position="288"/>
    </location>
</feature>
<accession>A0A117MRW7</accession>
<gene>
    <name evidence="2" type="ORF">ADL15_20000</name>
</gene>
<dbReference type="EMBL" id="LLZH01000178">
    <property type="protein sequence ID" value="KUL32411.1"/>
    <property type="molecule type" value="Genomic_DNA"/>
</dbReference>
<dbReference type="GO" id="GO:0016874">
    <property type="term" value="F:ligase activity"/>
    <property type="evidence" value="ECO:0007669"/>
    <property type="project" value="UniProtKB-KW"/>
</dbReference>
<organism evidence="2 3">
    <name type="scientific">Actinoplanes awajinensis subsp. mycoplanecinus</name>
    <dbReference type="NCBI Taxonomy" id="135947"/>
    <lineage>
        <taxon>Bacteria</taxon>
        <taxon>Bacillati</taxon>
        <taxon>Actinomycetota</taxon>
        <taxon>Actinomycetes</taxon>
        <taxon>Micromonosporales</taxon>
        <taxon>Micromonosporaceae</taxon>
        <taxon>Actinoplanes</taxon>
    </lineage>
</organism>
<keyword evidence="3" id="KW-1185">Reference proteome</keyword>
<evidence type="ECO:0000313" key="3">
    <source>
        <dbReference type="Proteomes" id="UP000053244"/>
    </source>
</evidence>
<dbReference type="RefSeq" id="WP_067693458.1">
    <property type="nucleotide sequence ID" value="NZ_LLZH01000178.1"/>
</dbReference>
<dbReference type="Proteomes" id="UP000053244">
    <property type="component" value="Unassembled WGS sequence"/>
</dbReference>
<dbReference type="AlphaFoldDB" id="A0A117MRW7"/>
<protein>
    <submittedName>
        <fullName evidence="2">ATP-dependent DNA ligase</fullName>
    </submittedName>
</protein>
<dbReference type="InterPro" id="IPR033649">
    <property type="entry name" value="MtLigD_Pol-like"/>
</dbReference>
<sequence length="301" mass="32185">MPDRVLVTLDGCELSLSNLDKVMYPAAGFTKGEVIDYYTRIAPVMLPHLRDRAATRIRFPNGVEGAHFFEKNKPGGTPSWVRLETLPVPGSTKSRETIEFVVVDGLPTLVWLANLAAIELHTPQWRIGADPDLLVVDLDPGSPAGLTECCAVAVLMRDRLAADGISAYPKTSGKKGMQLCCPISGAQDAAVVTGYAKRVAEELAAMVPGSITAKMAKQLRPGKIFIDWSQNTAAKTTVTPYSLRAGATPTASTPLTWPETEAMATGDAQARQFTAAEVLDRAEQHGDLLAALLHPGPEVPT</sequence>
<comment type="caution">
    <text evidence="2">The sequence shown here is derived from an EMBL/GenBank/DDBJ whole genome shotgun (WGS) entry which is preliminary data.</text>
</comment>
<evidence type="ECO:0000259" key="1">
    <source>
        <dbReference type="Pfam" id="PF21686"/>
    </source>
</evidence>
<evidence type="ECO:0000313" key="2">
    <source>
        <dbReference type="EMBL" id="KUL32411.1"/>
    </source>
</evidence>
<dbReference type="Pfam" id="PF21686">
    <property type="entry name" value="LigD_Prim-Pol"/>
    <property type="match status" value="1"/>
</dbReference>
<dbReference type="Gene3D" id="3.90.920.10">
    <property type="entry name" value="DNA primase, PRIM domain"/>
    <property type="match status" value="1"/>
</dbReference>
<reference evidence="2 3" key="1">
    <citation type="submission" date="2015-10" db="EMBL/GenBank/DDBJ databases">
        <authorList>
            <person name="Gilbert D.G."/>
        </authorList>
    </citation>
    <scope>NUCLEOTIDE SEQUENCE [LARGE SCALE GENOMIC DNA]</scope>
    <source>
        <strain evidence="2 3">NRRL B-16712</strain>
    </source>
</reference>
<dbReference type="OrthoDB" id="9802472at2"/>
<dbReference type="PANTHER" id="PTHR42705:SF2">
    <property type="entry name" value="BIFUNCTIONAL NON-HOMOLOGOUS END JOINING PROTEIN LIGD"/>
    <property type="match status" value="1"/>
</dbReference>
<dbReference type="NCBIfam" id="TIGR02778">
    <property type="entry name" value="ligD_pol"/>
    <property type="match status" value="1"/>
</dbReference>
<dbReference type="CDD" id="cd04863">
    <property type="entry name" value="MtLigD_Pol_like"/>
    <property type="match status" value="1"/>
</dbReference>
<name>A0A117MRW7_9ACTN</name>